<evidence type="ECO:0000256" key="1">
    <source>
        <dbReference type="SAM" id="MobiDB-lite"/>
    </source>
</evidence>
<dbReference type="InterPro" id="IPR015683">
    <property type="entry name" value="Ionotropic_Glu_rcpt"/>
</dbReference>
<protein>
    <submittedName>
        <fullName evidence="4">Glutamate receptor ionotropic, NMDA 3B-like</fullName>
    </submittedName>
</protein>
<evidence type="ECO:0000313" key="3">
    <source>
        <dbReference type="Proteomes" id="UP000695022"/>
    </source>
</evidence>
<keyword evidence="2" id="KW-0472">Membrane</keyword>
<feature type="compositionally biased region" description="Acidic residues" evidence="1">
    <location>
        <begin position="177"/>
        <end position="189"/>
    </location>
</feature>
<sequence length="218" mass="24227">MEMNEAINMIRRGAADVLIFDTPVVDYSRANDDNCSLTTAGKPFGQDAYGIALPKTSWLKEPISRLILKYMDSGVIEDVTRKWYGQLHCFARSSDGPPQQLQVWHMHGLFLTLGCGAAAGVVILVVERVLAHCVPRLPRSWHQRRRKRQGKVKPVLDVAVVSSIYQNVVNDFASDVDYGDDGDNDDYGDVTDSARSMEPGGSRSRSRQGARQSETSLR</sequence>
<organism evidence="3 4">
    <name type="scientific">Priapulus caudatus</name>
    <name type="common">Priapulid worm</name>
    <dbReference type="NCBI Taxonomy" id="37621"/>
    <lineage>
        <taxon>Eukaryota</taxon>
        <taxon>Metazoa</taxon>
        <taxon>Ecdysozoa</taxon>
        <taxon>Scalidophora</taxon>
        <taxon>Priapulida</taxon>
        <taxon>Priapulimorpha</taxon>
        <taxon>Priapulimorphida</taxon>
        <taxon>Priapulidae</taxon>
        <taxon>Priapulus</taxon>
    </lineage>
</organism>
<accession>A0ABM1DYM3</accession>
<proteinExistence type="predicted"/>
<feature type="compositionally biased region" description="Low complexity" evidence="1">
    <location>
        <begin position="200"/>
        <end position="218"/>
    </location>
</feature>
<keyword evidence="2" id="KW-0812">Transmembrane</keyword>
<dbReference type="Proteomes" id="UP000695022">
    <property type="component" value="Unplaced"/>
</dbReference>
<dbReference type="PANTHER" id="PTHR18966">
    <property type="entry name" value="IONOTROPIC GLUTAMATE RECEPTOR"/>
    <property type="match status" value="1"/>
</dbReference>
<feature type="region of interest" description="Disordered" evidence="1">
    <location>
        <begin position="176"/>
        <end position="218"/>
    </location>
</feature>
<gene>
    <name evidence="4" type="primary">LOC106807263</name>
</gene>
<keyword evidence="2" id="KW-1133">Transmembrane helix</keyword>
<dbReference type="SUPFAM" id="SSF53850">
    <property type="entry name" value="Periplasmic binding protein-like II"/>
    <property type="match status" value="1"/>
</dbReference>
<reference evidence="4" key="1">
    <citation type="submission" date="2025-08" db="UniProtKB">
        <authorList>
            <consortium name="RefSeq"/>
        </authorList>
    </citation>
    <scope>IDENTIFICATION</scope>
</reference>
<dbReference type="RefSeq" id="XP_014665044.1">
    <property type="nucleotide sequence ID" value="XM_014809558.1"/>
</dbReference>
<keyword evidence="3" id="KW-1185">Reference proteome</keyword>
<evidence type="ECO:0000256" key="2">
    <source>
        <dbReference type="SAM" id="Phobius"/>
    </source>
</evidence>
<name>A0ABM1DYM3_PRICU</name>
<feature type="transmembrane region" description="Helical" evidence="2">
    <location>
        <begin position="104"/>
        <end position="126"/>
    </location>
</feature>
<dbReference type="Gene3D" id="3.40.190.10">
    <property type="entry name" value="Periplasmic binding protein-like II"/>
    <property type="match status" value="2"/>
</dbReference>
<dbReference type="GeneID" id="106807263"/>
<evidence type="ECO:0000313" key="4">
    <source>
        <dbReference type="RefSeq" id="XP_014665044.1"/>
    </source>
</evidence>